<dbReference type="Gene3D" id="3.40.50.150">
    <property type="entry name" value="Vaccinia Virus protein VP39"/>
    <property type="match status" value="1"/>
</dbReference>
<dbReference type="AlphaFoldDB" id="A0A1U9Z7A7"/>
<dbReference type="RefSeq" id="WP_018064401.1">
    <property type="nucleotide sequence ID" value="NZ_AQWH01000007.1"/>
</dbReference>
<dbReference type="SUPFAM" id="SSF53335">
    <property type="entry name" value="S-adenosyl-L-methionine-dependent methyltransferases"/>
    <property type="match status" value="1"/>
</dbReference>
<protein>
    <submittedName>
        <fullName evidence="2">Biotin biosynthesis protein BioC</fullName>
    </submittedName>
</protein>
<dbReference type="Pfam" id="PF08242">
    <property type="entry name" value="Methyltransf_12"/>
    <property type="match status" value="1"/>
</dbReference>
<dbReference type="STRING" id="1122214.Mame_04252"/>
<dbReference type="EMBL" id="CP020330">
    <property type="protein sequence ID" value="AQZ53546.1"/>
    <property type="molecule type" value="Genomic_DNA"/>
</dbReference>
<feature type="domain" description="Methyltransferase type 12" evidence="1">
    <location>
        <begin position="151"/>
        <end position="248"/>
    </location>
</feature>
<reference evidence="2 3" key="1">
    <citation type="submission" date="2017-03" db="EMBL/GenBank/DDBJ databases">
        <title>Foreign affairs: Plasmid Transfer between Roseobacters and Rhizobia.</title>
        <authorList>
            <person name="Bartling P."/>
            <person name="Bunk B."/>
            <person name="Overmann J."/>
            <person name="Brinkmann H."/>
            <person name="Petersen J."/>
        </authorList>
    </citation>
    <scope>NUCLEOTIDE SEQUENCE [LARGE SCALE GENOMIC DNA]</scope>
    <source>
        <strain evidence="2 3">MACL11</strain>
    </source>
</reference>
<dbReference type="CDD" id="cd02440">
    <property type="entry name" value="AdoMet_MTases"/>
    <property type="match status" value="1"/>
</dbReference>
<evidence type="ECO:0000259" key="1">
    <source>
        <dbReference type="Pfam" id="PF08242"/>
    </source>
</evidence>
<sequence length="315" mass="33402">MSLLSLSSGDLIADRRADYARMLDEAGDHAAAAEVMEQAMALAPDWPAGLALLAAYREHAGDVAAAIATLEKLEGEDDDDLFAASLKLAVLGASEPPAHPPGRYVEALFDSYADHFDAALTERLDYNAPERLAALLEKSEGAPRCFRLCADLGCGTGLSGAAFCARVDRLEGFDLSANMLAKAEEKAVYQRLAQADLLLAPEESGLFSPELAHHRADLVVAADVLMYLGALESLMANVAALIAPGGLFLFSVEDGGEAEAYTLLPSLRYAHAFAYVEGLLSEAGFALERHERAALRKDAGEPVPGILFLAVKLLS</sequence>
<dbReference type="KEGG" id="mmed:Mame_04252"/>
<dbReference type="Gene3D" id="1.25.40.10">
    <property type="entry name" value="Tetratricopeptide repeat domain"/>
    <property type="match status" value="1"/>
</dbReference>
<evidence type="ECO:0000313" key="3">
    <source>
        <dbReference type="Proteomes" id="UP000191135"/>
    </source>
</evidence>
<dbReference type="InterPro" id="IPR013217">
    <property type="entry name" value="Methyltransf_12"/>
</dbReference>
<dbReference type="InterPro" id="IPR029063">
    <property type="entry name" value="SAM-dependent_MTases_sf"/>
</dbReference>
<organism evidence="2 3">
    <name type="scientific">Martelella mediterranea DSM 17316</name>
    <dbReference type="NCBI Taxonomy" id="1122214"/>
    <lineage>
        <taxon>Bacteria</taxon>
        <taxon>Pseudomonadati</taxon>
        <taxon>Pseudomonadota</taxon>
        <taxon>Alphaproteobacteria</taxon>
        <taxon>Hyphomicrobiales</taxon>
        <taxon>Aurantimonadaceae</taxon>
        <taxon>Martelella</taxon>
    </lineage>
</organism>
<gene>
    <name evidence="2" type="ORF">Mame_04252</name>
</gene>
<dbReference type="PANTHER" id="PTHR43861:SF1">
    <property type="entry name" value="TRANS-ACONITATE 2-METHYLTRANSFERASE"/>
    <property type="match status" value="1"/>
</dbReference>
<dbReference type="eggNOG" id="COG4976">
    <property type="taxonomic scope" value="Bacteria"/>
</dbReference>
<accession>A0A1U9Z7A7</accession>
<dbReference type="PANTHER" id="PTHR43861">
    <property type="entry name" value="TRANS-ACONITATE 2-METHYLTRANSFERASE-RELATED"/>
    <property type="match status" value="1"/>
</dbReference>
<dbReference type="InterPro" id="IPR011990">
    <property type="entry name" value="TPR-like_helical_dom_sf"/>
</dbReference>
<keyword evidence="3" id="KW-1185">Reference proteome</keyword>
<evidence type="ECO:0000313" key="2">
    <source>
        <dbReference type="EMBL" id="AQZ53546.1"/>
    </source>
</evidence>
<dbReference type="OrthoDB" id="465636at2"/>
<proteinExistence type="predicted"/>
<dbReference type="Proteomes" id="UP000191135">
    <property type="component" value="Chromosome"/>
</dbReference>
<name>A0A1U9Z7A7_9HYPH</name>
<dbReference type="SUPFAM" id="SSF48452">
    <property type="entry name" value="TPR-like"/>
    <property type="match status" value="1"/>
</dbReference>